<dbReference type="InterPro" id="IPR035892">
    <property type="entry name" value="C2_domain_sf"/>
</dbReference>
<dbReference type="AlphaFoldDB" id="A0A1I8I773"/>
<dbReference type="GO" id="GO:0000149">
    <property type="term" value="F:SNARE binding"/>
    <property type="evidence" value="ECO:0007669"/>
    <property type="project" value="TreeGrafter"/>
</dbReference>
<evidence type="ECO:0000313" key="3">
    <source>
        <dbReference type="WBParaSite" id="maker-uti_cns_0010271-snap-gene-0.6-mRNA-1"/>
    </source>
</evidence>
<dbReference type="GO" id="GO:0005886">
    <property type="term" value="C:plasma membrane"/>
    <property type="evidence" value="ECO:0007669"/>
    <property type="project" value="TreeGrafter"/>
</dbReference>
<reference evidence="3" key="1">
    <citation type="submission" date="2016-11" db="UniProtKB">
        <authorList>
            <consortium name="WormBaseParasite"/>
        </authorList>
    </citation>
    <scope>IDENTIFICATION</scope>
</reference>
<dbReference type="GO" id="GO:0070382">
    <property type="term" value="C:exocytic vesicle"/>
    <property type="evidence" value="ECO:0007669"/>
    <property type="project" value="TreeGrafter"/>
</dbReference>
<name>A0A1I8I773_9PLAT</name>
<evidence type="ECO:0000313" key="2">
    <source>
        <dbReference type="Proteomes" id="UP000095280"/>
    </source>
</evidence>
<evidence type="ECO:0000256" key="1">
    <source>
        <dbReference type="SAM" id="MobiDB-lite"/>
    </source>
</evidence>
<dbReference type="GO" id="GO:0017156">
    <property type="term" value="P:calcium-ion regulated exocytosis"/>
    <property type="evidence" value="ECO:0007669"/>
    <property type="project" value="TreeGrafter"/>
</dbReference>
<protein>
    <submittedName>
        <fullName evidence="3">C2 DOCK-type domain-containing protein</fullName>
    </submittedName>
</protein>
<dbReference type="WBParaSite" id="maker-uti_cns_0010271-snap-gene-0.6-mRNA-1">
    <property type="protein sequence ID" value="maker-uti_cns_0010271-snap-gene-0.6-mRNA-1"/>
    <property type="gene ID" value="maker-uti_cns_0010271-snap-gene-0.6"/>
</dbReference>
<feature type="region of interest" description="Disordered" evidence="1">
    <location>
        <begin position="56"/>
        <end position="77"/>
    </location>
</feature>
<dbReference type="GO" id="GO:0005509">
    <property type="term" value="F:calcium ion binding"/>
    <property type="evidence" value="ECO:0007669"/>
    <property type="project" value="TreeGrafter"/>
</dbReference>
<proteinExistence type="predicted"/>
<dbReference type="GO" id="GO:0030276">
    <property type="term" value="F:clathrin binding"/>
    <property type="evidence" value="ECO:0007669"/>
    <property type="project" value="TreeGrafter"/>
</dbReference>
<dbReference type="Gene3D" id="2.60.40.150">
    <property type="entry name" value="C2 domain"/>
    <property type="match status" value="1"/>
</dbReference>
<sequence>KSQIHEGHPASSGCPRCCSCCCYFCFTKEDEKVYPSTGLDRRLDLISQRAAEPAGLAYRHQQQAKSQLAPAPPEPQEQRRLLLAAPAPEVTLTFSLTRLSDCLAVHLHSAESTPGPRLGLCHCNFAQAQLVTSSASDYVILETVRTDRVPSVQRNSGAAAGGAERLMLLLRCLDFDRFSRERIVGEALLQLPADIGRPVQYDRLPLRLPQTGSCELLVALHYVPSAERLSVMRPVYNESVGIDLPERRLDRVSLIVSVMSCRLNQRRVQPDLDACLGYVVFSSNCYGSGRAHWDQMVHRPRAALAYWHRRCVMAASASDSISMLRTPASNARCRNSFRCSMLNSQMAPSKSLVHRVTAETASMLRPLASCSSSRAKSGSNTASRCTGWPRMNYRERRSQPWFFKL</sequence>
<organism evidence="2 3">
    <name type="scientific">Macrostomum lignano</name>
    <dbReference type="NCBI Taxonomy" id="282301"/>
    <lineage>
        <taxon>Eukaryota</taxon>
        <taxon>Metazoa</taxon>
        <taxon>Spiralia</taxon>
        <taxon>Lophotrochozoa</taxon>
        <taxon>Platyhelminthes</taxon>
        <taxon>Rhabditophora</taxon>
        <taxon>Macrostomorpha</taxon>
        <taxon>Macrostomida</taxon>
        <taxon>Macrostomidae</taxon>
        <taxon>Macrostomum</taxon>
    </lineage>
</organism>
<dbReference type="PANTHER" id="PTHR10024">
    <property type="entry name" value="SYNAPTOTAGMIN"/>
    <property type="match status" value="1"/>
</dbReference>
<dbReference type="Proteomes" id="UP000095280">
    <property type="component" value="Unplaced"/>
</dbReference>
<accession>A0A1I8I773</accession>
<dbReference type="GO" id="GO:0005544">
    <property type="term" value="F:calcium-dependent phospholipid binding"/>
    <property type="evidence" value="ECO:0007669"/>
    <property type="project" value="TreeGrafter"/>
</dbReference>
<dbReference type="GO" id="GO:0001786">
    <property type="term" value="F:phosphatidylserine binding"/>
    <property type="evidence" value="ECO:0007669"/>
    <property type="project" value="TreeGrafter"/>
</dbReference>
<keyword evidence="2" id="KW-1185">Reference proteome</keyword>